<dbReference type="GO" id="GO:0007165">
    <property type="term" value="P:signal transduction"/>
    <property type="evidence" value="ECO:0007669"/>
    <property type="project" value="InterPro"/>
</dbReference>
<gene>
    <name evidence="2" type="ORF">I4J89_30355</name>
</gene>
<organism evidence="2 3">
    <name type="scientific">Actinoplanes aureus</name>
    <dbReference type="NCBI Taxonomy" id="2792083"/>
    <lineage>
        <taxon>Bacteria</taxon>
        <taxon>Bacillati</taxon>
        <taxon>Actinomycetota</taxon>
        <taxon>Actinomycetes</taxon>
        <taxon>Micromonosporales</taxon>
        <taxon>Micromonosporaceae</taxon>
        <taxon>Actinoplanes</taxon>
    </lineage>
</organism>
<feature type="domain" description="TIR" evidence="1">
    <location>
        <begin position="3"/>
        <end position="114"/>
    </location>
</feature>
<keyword evidence="2" id="KW-0675">Receptor</keyword>
<reference evidence="2" key="1">
    <citation type="submission" date="2020-11" db="EMBL/GenBank/DDBJ databases">
        <title>Isolation and identification of active actinomycetes.</title>
        <authorList>
            <person name="Sun X."/>
        </authorList>
    </citation>
    <scope>NUCLEOTIDE SEQUENCE</scope>
    <source>
        <strain evidence="2">NEAU-A11</strain>
    </source>
</reference>
<dbReference type="Proteomes" id="UP000598146">
    <property type="component" value="Unassembled WGS sequence"/>
</dbReference>
<dbReference type="EMBL" id="JADQTO010000016">
    <property type="protein sequence ID" value="MBG0565761.1"/>
    <property type="molecule type" value="Genomic_DNA"/>
</dbReference>
<evidence type="ECO:0000259" key="1">
    <source>
        <dbReference type="Pfam" id="PF13676"/>
    </source>
</evidence>
<dbReference type="InterPro" id="IPR000157">
    <property type="entry name" value="TIR_dom"/>
</dbReference>
<name>A0A931CEE9_9ACTN</name>
<sequence length="138" mass="14763">MPIFVSHAAPDEPWAQWIALELRAAGHDVHLESAGSDFAQRIAVALSGTDPVLVLLSAVHRGTDDDWRHVAGTPAPPGRLITLCLDTAEPPGPLRALPCRSLHSLDEEDALDLLMSLVGGPRRNPNEWTTGRSGLDPA</sequence>
<evidence type="ECO:0000313" key="2">
    <source>
        <dbReference type="EMBL" id="MBG0565761.1"/>
    </source>
</evidence>
<dbReference type="RefSeq" id="WP_196417530.1">
    <property type="nucleotide sequence ID" value="NZ_JADQTO010000016.1"/>
</dbReference>
<comment type="caution">
    <text evidence="2">The sequence shown here is derived from an EMBL/GenBank/DDBJ whole genome shotgun (WGS) entry which is preliminary data.</text>
</comment>
<protein>
    <submittedName>
        <fullName evidence="2">Toll/interleukin-1 receptor domain-containing protein</fullName>
    </submittedName>
</protein>
<keyword evidence="3" id="KW-1185">Reference proteome</keyword>
<accession>A0A931CEE9</accession>
<proteinExistence type="predicted"/>
<dbReference type="Pfam" id="PF13676">
    <property type="entry name" value="TIR_2"/>
    <property type="match status" value="1"/>
</dbReference>
<dbReference type="AlphaFoldDB" id="A0A931CEE9"/>
<evidence type="ECO:0000313" key="3">
    <source>
        <dbReference type="Proteomes" id="UP000598146"/>
    </source>
</evidence>